<dbReference type="SUPFAM" id="SSF52096">
    <property type="entry name" value="ClpP/crotonase"/>
    <property type="match status" value="1"/>
</dbReference>
<dbReference type="GO" id="GO:0006508">
    <property type="term" value="P:proteolysis"/>
    <property type="evidence" value="ECO:0007669"/>
    <property type="project" value="UniProtKB-KW"/>
</dbReference>
<evidence type="ECO:0000256" key="7">
    <source>
        <dbReference type="SAM" id="SignalP"/>
    </source>
</evidence>
<dbReference type="Gene3D" id="3.90.226.10">
    <property type="entry name" value="2-enoyl-CoA Hydratase, Chain A, domain 1"/>
    <property type="match status" value="1"/>
</dbReference>
<dbReference type="SMART" id="SM00228">
    <property type="entry name" value="PDZ"/>
    <property type="match status" value="1"/>
</dbReference>
<dbReference type="Gene3D" id="3.30.750.44">
    <property type="match status" value="1"/>
</dbReference>
<dbReference type="PANTHER" id="PTHR32060:SF30">
    <property type="entry name" value="CARBOXY-TERMINAL PROCESSING PROTEASE CTPA"/>
    <property type="match status" value="1"/>
</dbReference>
<evidence type="ECO:0000313" key="10">
    <source>
        <dbReference type="Proteomes" id="UP000315724"/>
    </source>
</evidence>
<dbReference type="CDD" id="cd07560">
    <property type="entry name" value="Peptidase_S41_CPP"/>
    <property type="match status" value="1"/>
</dbReference>
<evidence type="ECO:0000256" key="6">
    <source>
        <dbReference type="SAM" id="MobiDB-lite"/>
    </source>
</evidence>
<evidence type="ECO:0000256" key="5">
    <source>
        <dbReference type="RuleBase" id="RU004404"/>
    </source>
</evidence>
<dbReference type="InterPro" id="IPR029045">
    <property type="entry name" value="ClpP/crotonase-like_dom_sf"/>
</dbReference>
<feature type="domain" description="PDZ" evidence="8">
    <location>
        <begin position="104"/>
        <end position="180"/>
    </location>
</feature>
<dbReference type="GO" id="GO:0007165">
    <property type="term" value="P:signal transduction"/>
    <property type="evidence" value="ECO:0007669"/>
    <property type="project" value="TreeGrafter"/>
</dbReference>
<dbReference type="InterPro" id="IPR055210">
    <property type="entry name" value="CtpA/B_N"/>
</dbReference>
<evidence type="ECO:0000256" key="4">
    <source>
        <dbReference type="ARBA" id="ARBA00022825"/>
    </source>
</evidence>
<dbReference type="EC" id="3.4.21.102" evidence="9"/>
<dbReference type="GO" id="GO:0004252">
    <property type="term" value="F:serine-type endopeptidase activity"/>
    <property type="evidence" value="ECO:0007669"/>
    <property type="project" value="UniProtKB-EC"/>
</dbReference>
<evidence type="ECO:0000256" key="3">
    <source>
        <dbReference type="ARBA" id="ARBA00022801"/>
    </source>
</evidence>
<keyword evidence="2 5" id="KW-0645">Protease</keyword>
<dbReference type="InterPro" id="IPR036034">
    <property type="entry name" value="PDZ_sf"/>
</dbReference>
<gene>
    <name evidence="9" type="primary">ctpA</name>
    <name evidence="9" type="ORF">Mal48_47810</name>
</gene>
<keyword evidence="7" id="KW-0732">Signal</keyword>
<keyword evidence="3 5" id="KW-0378">Hydrolase</keyword>
<feature type="compositionally biased region" description="Basic and acidic residues" evidence="6">
    <location>
        <begin position="442"/>
        <end position="468"/>
    </location>
</feature>
<dbReference type="CDD" id="cd06782">
    <property type="entry name" value="cpPDZ_CPP-like"/>
    <property type="match status" value="1"/>
</dbReference>
<dbReference type="InterPro" id="IPR001478">
    <property type="entry name" value="PDZ"/>
</dbReference>
<organism evidence="9 10">
    <name type="scientific">Thalassoglobus polymorphus</name>
    <dbReference type="NCBI Taxonomy" id="2527994"/>
    <lineage>
        <taxon>Bacteria</taxon>
        <taxon>Pseudomonadati</taxon>
        <taxon>Planctomycetota</taxon>
        <taxon>Planctomycetia</taxon>
        <taxon>Planctomycetales</taxon>
        <taxon>Planctomycetaceae</taxon>
        <taxon>Thalassoglobus</taxon>
    </lineage>
</organism>
<accession>A0A517QV63</accession>
<reference evidence="9 10" key="1">
    <citation type="submission" date="2019-02" db="EMBL/GenBank/DDBJ databases">
        <title>Deep-cultivation of Planctomycetes and their phenomic and genomic characterization uncovers novel biology.</title>
        <authorList>
            <person name="Wiegand S."/>
            <person name="Jogler M."/>
            <person name="Boedeker C."/>
            <person name="Pinto D."/>
            <person name="Vollmers J."/>
            <person name="Rivas-Marin E."/>
            <person name="Kohn T."/>
            <person name="Peeters S.H."/>
            <person name="Heuer A."/>
            <person name="Rast P."/>
            <person name="Oberbeckmann S."/>
            <person name="Bunk B."/>
            <person name="Jeske O."/>
            <person name="Meyerdierks A."/>
            <person name="Storesund J.E."/>
            <person name="Kallscheuer N."/>
            <person name="Luecker S."/>
            <person name="Lage O.M."/>
            <person name="Pohl T."/>
            <person name="Merkel B.J."/>
            <person name="Hornburger P."/>
            <person name="Mueller R.-W."/>
            <person name="Bruemmer F."/>
            <person name="Labrenz M."/>
            <person name="Spormann A.M."/>
            <person name="Op den Camp H."/>
            <person name="Overmann J."/>
            <person name="Amann R."/>
            <person name="Jetten M.S.M."/>
            <person name="Mascher T."/>
            <person name="Medema M.H."/>
            <person name="Devos D.P."/>
            <person name="Kaster A.-K."/>
            <person name="Ovreas L."/>
            <person name="Rohde M."/>
            <person name="Galperin M.Y."/>
            <person name="Jogler C."/>
        </authorList>
    </citation>
    <scope>NUCLEOTIDE SEQUENCE [LARGE SCALE GENOMIC DNA]</scope>
    <source>
        <strain evidence="9 10">Mal48</strain>
    </source>
</reference>
<dbReference type="AlphaFoldDB" id="A0A517QV63"/>
<keyword evidence="10" id="KW-1185">Reference proteome</keyword>
<dbReference type="KEGG" id="tpol:Mal48_47810"/>
<feature type="region of interest" description="Disordered" evidence="6">
    <location>
        <begin position="440"/>
        <end position="484"/>
    </location>
</feature>
<dbReference type="PROSITE" id="PS50106">
    <property type="entry name" value="PDZ"/>
    <property type="match status" value="1"/>
</dbReference>
<protein>
    <submittedName>
        <fullName evidence="9">Carboxy-terminal processing protease CtpA</fullName>
        <ecNumber evidence="9">3.4.21.102</ecNumber>
    </submittedName>
</protein>
<dbReference type="InterPro" id="IPR004447">
    <property type="entry name" value="Peptidase_S41A"/>
</dbReference>
<dbReference type="Proteomes" id="UP000315724">
    <property type="component" value="Chromosome"/>
</dbReference>
<evidence type="ECO:0000256" key="2">
    <source>
        <dbReference type="ARBA" id="ARBA00022670"/>
    </source>
</evidence>
<dbReference type="GO" id="GO:0030288">
    <property type="term" value="C:outer membrane-bounded periplasmic space"/>
    <property type="evidence" value="ECO:0007669"/>
    <property type="project" value="TreeGrafter"/>
</dbReference>
<feature type="signal peptide" evidence="7">
    <location>
        <begin position="1"/>
        <end position="33"/>
    </location>
</feature>
<dbReference type="PANTHER" id="PTHR32060">
    <property type="entry name" value="TAIL-SPECIFIC PROTEASE"/>
    <property type="match status" value="1"/>
</dbReference>
<dbReference type="InterPro" id="IPR041489">
    <property type="entry name" value="PDZ_6"/>
</dbReference>
<dbReference type="Pfam" id="PF22694">
    <property type="entry name" value="CtpB_N-like"/>
    <property type="match status" value="1"/>
</dbReference>
<comment type="similarity">
    <text evidence="1 5">Belongs to the peptidase S41A family.</text>
</comment>
<dbReference type="EMBL" id="CP036267">
    <property type="protein sequence ID" value="QDT35504.1"/>
    <property type="molecule type" value="Genomic_DNA"/>
</dbReference>
<name>A0A517QV63_9PLAN</name>
<dbReference type="OrthoDB" id="9812068at2"/>
<keyword evidence="4 5" id="KW-0720">Serine protease</keyword>
<dbReference type="Pfam" id="PF17820">
    <property type="entry name" value="PDZ_6"/>
    <property type="match status" value="1"/>
</dbReference>
<evidence type="ECO:0000259" key="8">
    <source>
        <dbReference type="PROSITE" id="PS50106"/>
    </source>
</evidence>
<dbReference type="RefSeq" id="WP_145205179.1">
    <property type="nucleotide sequence ID" value="NZ_CP036267.1"/>
</dbReference>
<sequence precursor="true">MKYRSESVLWAATSALLTAAIFMVTVSTGVAKAQSSDDDEYYELMRVFVDTFQQIDRNYVKEVDKRKLIDAAVRGMLSELDPYSNYIAPDDVDKFTEAITQKFGGVGIRVNFDEKLRALEIITPLPGSPAYKAGIHSGDRIVEIDGKPVKEFELGKEMEKAIELLRGEPGEEVEVLVRRDGTGEEETIKLVRDTIELETALGYSHNPDSSWDFMIDDEHKIGFARLTHFTDRSAGELREVLKSLRKQDMKGFILDLRFNPGGQLRAAIDISDLFIEKGKIVSVEGRNRRDDSWAAKRFGTFTGFPMVVLINRYSASASEIVSACLQDHDRAVVIGERSWGKGSVQNVIDLENGQSALKLTTASYQRPSGKNIHRFPNAKETDVWGVSPNEGFEEKFSNKQMREFQIDRGKRDNHFLDSSYESDFEDTQLQRALDYLIGELTGESKKEEAPDEEKKEEKPAPKADEKEAAMSVPFLLVPQKSNIG</sequence>
<evidence type="ECO:0000256" key="1">
    <source>
        <dbReference type="ARBA" id="ARBA00009179"/>
    </source>
</evidence>
<dbReference type="Gene3D" id="2.30.42.10">
    <property type="match status" value="1"/>
</dbReference>
<dbReference type="SUPFAM" id="SSF50156">
    <property type="entry name" value="PDZ domain-like"/>
    <property type="match status" value="1"/>
</dbReference>
<dbReference type="NCBIfam" id="TIGR00225">
    <property type="entry name" value="prc"/>
    <property type="match status" value="1"/>
</dbReference>
<dbReference type="InterPro" id="IPR005151">
    <property type="entry name" value="Tail-specific_protease"/>
</dbReference>
<evidence type="ECO:0000313" key="9">
    <source>
        <dbReference type="EMBL" id="QDT35504.1"/>
    </source>
</evidence>
<dbReference type="Pfam" id="PF03572">
    <property type="entry name" value="Peptidase_S41"/>
    <property type="match status" value="1"/>
</dbReference>
<dbReference type="SMART" id="SM00245">
    <property type="entry name" value="TSPc"/>
    <property type="match status" value="1"/>
</dbReference>
<feature type="chain" id="PRO_5021859567" evidence="7">
    <location>
        <begin position="34"/>
        <end position="484"/>
    </location>
</feature>
<proteinExistence type="inferred from homology"/>